<dbReference type="Proteomes" id="UP001344817">
    <property type="component" value="Unassembled WGS sequence"/>
</dbReference>
<dbReference type="SUPFAM" id="SSF116734">
    <property type="entry name" value="DNA methylase specificity domain"/>
    <property type="match status" value="1"/>
</dbReference>
<keyword evidence="4" id="KW-1185">Reference proteome</keyword>
<feature type="non-terminal residue" evidence="3">
    <location>
        <position position="1"/>
    </location>
</feature>
<comment type="caution">
    <text evidence="3">The sequence shown here is derived from an EMBL/GenBank/DDBJ whole genome shotgun (WGS) entry which is preliminary data.</text>
</comment>
<name>A0ABU7MM84_9BACT</name>
<evidence type="ECO:0000313" key="4">
    <source>
        <dbReference type="Proteomes" id="UP001344817"/>
    </source>
</evidence>
<accession>A0ABU7MM84</accession>
<dbReference type="EMBL" id="JAZDWZ010000022">
    <property type="protein sequence ID" value="MEE3928635.1"/>
    <property type="molecule type" value="Genomic_DNA"/>
</dbReference>
<proteinExistence type="predicted"/>
<dbReference type="InterPro" id="IPR044946">
    <property type="entry name" value="Restrct_endonuc_typeI_TRD_sf"/>
</dbReference>
<reference evidence="3" key="1">
    <citation type="submission" date="2024-01" db="EMBL/GenBank/DDBJ databases">
        <title>Genome sequence of Mycoplasma ciconiae type strain DSM 25251.</title>
        <authorList>
            <person name="Spergser J."/>
        </authorList>
    </citation>
    <scope>NUCLEOTIDE SEQUENCE [LARGE SCALE GENOMIC DNA]</scope>
    <source>
        <strain evidence="3">DSM 25251</strain>
    </source>
</reference>
<dbReference type="PANTHER" id="PTHR30408">
    <property type="entry name" value="TYPE-1 RESTRICTION ENZYME ECOKI SPECIFICITY PROTEIN"/>
    <property type="match status" value="1"/>
</dbReference>
<protein>
    <recommendedName>
        <fullName evidence="5">Restriction endonuclease subunit S</fullName>
    </recommendedName>
</protein>
<evidence type="ECO:0000313" key="3">
    <source>
        <dbReference type="EMBL" id="MEE3928635.1"/>
    </source>
</evidence>
<dbReference type="Gene3D" id="3.90.220.20">
    <property type="entry name" value="DNA methylase specificity domains"/>
    <property type="match status" value="1"/>
</dbReference>
<sequence length="175" mass="20174">AWEQHLLGEHVFKVNDKNKDMLDLPALTVSSLYGLVEQNKFFNNRVASKDTNNYFIAQKGDFAYNKTPSAESPVGAIKQVKNIERGVLSPIYLIFRVDPSNPIDDGFLSHVFYLSYWYNQIKNVSKLGVRRSLTNIQTSDFFGTYIFRPGTLEEQQKVSKFFENIDSLITLHQRK</sequence>
<evidence type="ECO:0000256" key="2">
    <source>
        <dbReference type="ARBA" id="ARBA00023125"/>
    </source>
</evidence>
<gene>
    <name evidence="3" type="ORF">V2E24_03565</name>
</gene>
<keyword evidence="2" id="KW-0238">DNA-binding</keyword>
<dbReference type="InterPro" id="IPR052021">
    <property type="entry name" value="Type-I_RS_S_subunit"/>
</dbReference>
<keyword evidence="1" id="KW-0680">Restriction system</keyword>
<dbReference type="PANTHER" id="PTHR30408:SF12">
    <property type="entry name" value="TYPE I RESTRICTION ENZYME MJAVIII SPECIFICITY SUBUNIT"/>
    <property type="match status" value="1"/>
</dbReference>
<dbReference type="RefSeq" id="WP_407940500.1">
    <property type="nucleotide sequence ID" value="NZ_JAZDWZ010000022.1"/>
</dbReference>
<organism evidence="3 4">
    <name type="scientific">Mycoplasmopsis ciconiae</name>
    <dbReference type="NCBI Taxonomy" id="561067"/>
    <lineage>
        <taxon>Bacteria</taxon>
        <taxon>Bacillati</taxon>
        <taxon>Mycoplasmatota</taxon>
        <taxon>Mycoplasmoidales</taxon>
        <taxon>Metamycoplasmataceae</taxon>
        <taxon>Mycoplasmopsis</taxon>
    </lineage>
</organism>
<feature type="non-terminal residue" evidence="3">
    <location>
        <position position="175"/>
    </location>
</feature>
<evidence type="ECO:0000256" key="1">
    <source>
        <dbReference type="ARBA" id="ARBA00022747"/>
    </source>
</evidence>
<evidence type="ECO:0008006" key="5">
    <source>
        <dbReference type="Google" id="ProtNLM"/>
    </source>
</evidence>